<dbReference type="AlphaFoldDB" id="A0AAD7FVQ6"/>
<protein>
    <recommendedName>
        <fullName evidence="4">F-box domain-containing protein</fullName>
    </recommendedName>
</protein>
<comment type="caution">
    <text evidence="2">The sequence shown here is derived from an EMBL/GenBank/DDBJ whole genome shotgun (WGS) entry which is preliminary data.</text>
</comment>
<dbReference type="InterPro" id="IPR032675">
    <property type="entry name" value="LRR_dom_sf"/>
</dbReference>
<feature type="coiled-coil region" evidence="1">
    <location>
        <begin position="3"/>
        <end position="37"/>
    </location>
</feature>
<organism evidence="2 3">
    <name type="scientific">Roridomyces roridus</name>
    <dbReference type="NCBI Taxonomy" id="1738132"/>
    <lineage>
        <taxon>Eukaryota</taxon>
        <taxon>Fungi</taxon>
        <taxon>Dikarya</taxon>
        <taxon>Basidiomycota</taxon>
        <taxon>Agaricomycotina</taxon>
        <taxon>Agaricomycetes</taxon>
        <taxon>Agaricomycetidae</taxon>
        <taxon>Agaricales</taxon>
        <taxon>Marasmiineae</taxon>
        <taxon>Mycenaceae</taxon>
        <taxon>Roridomyces</taxon>
    </lineage>
</organism>
<dbReference type="Gene3D" id="3.80.10.10">
    <property type="entry name" value="Ribonuclease Inhibitor"/>
    <property type="match status" value="1"/>
</dbReference>
<evidence type="ECO:0008006" key="4">
    <source>
        <dbReference type="Google" id="ProtNLM"/>
    </source>
</evidence>
<evidence type="ECO:0000313" key="3">
    <source>
        <dbReference type="Proteomes" id="UP001221142"/>
    </source>
</evidence>
<keyword evidence="1" id="KW-0175">Coiled coil</keyword>
<accession>A0AAD7FVQ6</accession>
<evidence type="ECO:0000313" key="2">
    <source>
        <dbReference type="EMBL" id="KAJ7641705.1"/>
    </source>
</evidence>
<reference evidence="2" key="1">
    <citation type="submission" date="2023-03" db="EMBL/GenBank/DDBJ databases">
        <title>Massive genome expansion in bonnet fungi (Mycena s.s.) driven by repeated elements and novel gene families across ecological guilds.</title>
        <authorList>
            <consortium name="Lawrence Berkeley National Laboratory"/>
            <person name="Harder C.B."/>
            <person name="Miyauchi S."/>
            <person name="Viragh M."/>
            <person name="Kuo A."/>
            <person name="Thoen E."/>
            <person name="Andreopoulos B."/>
            <person name="Lu D."/>
            <person name="Skrede I."/>
            <person name="Drula E."/>
            <person name="Henrissat B."/>
            <person name="Morin E."/>
            <person name="Kohler A."/>
            <person name="Barry K."/>
            <person name="LaButti K."/>
            <person name="Morin E."/>
            <person name="Salamov A."/>
            <person name="Lipzen A."/>
            <person name="Mereny Z."/>
            <person name="Hegedus B."/>
            <person name="Baldrian P."/>
            <person name="Stursova M."/>
            <person name="Weitz H."/>
            <person name="Taylor A."/>
            <person name="Grigoriev I.V."/>
            <person name="Nagy L.G."/>
            <person name="Martin F."/>
            <person name="Kauserud H."/>
        </authorList>
    </citation>
    <scope>NUCLEOTIDE SEQUENCE</scope>
    <source>
        <strain evidence="2">9284</strain>
    </source>
</reference>
<dbReference type="EMBL" id="JARKIF010000004">
    <property type="protein sequence ID" value="KAJ7641705.1"/>
    <property type="molecule type" value="Genomic_DNA"/>
</dbReference>
<keyword evidence="3" id="KW-1185">Reference proteome</keyword>
<sequence>MSAQDIQAQIDIISQDIEQQKQVLKKLEWDRSLLQCQLNAVRDPITRLPLEIASEIFVHCLPPYPNPYTGRFLLNICNAWTRIAQSTPALWTTIYFAPGADGFEKLLGKWFQYAGNHPLNVHASGTLDSAVTETILRHSHHLARLELSSGTQNDVYEEDETLDVELLGGVLPEPLPVLRALAIRGAENTRFWSFPFLQLLRLSPNLTELELKDIEFVMEPEATGVHVLSNLCRLSVNIFNGRGIRTILGRISAPRLECLDLYGLGMHDNDPLTSFLRRSSPPLQKLHIVNVQNSRTVDEILSLLPTTTHVEFEYFGQRVAQDLFTQVLEQPTMLPNLQSLHCALMPSDLPWDAIPGVLSARRARIQSVRLECNAISIPADCLNALRDLSAGGMHICIGNKTRTIFPDNT</sequence>
<dbReference type="Proteomes" id="UP001221142">
    <property type="component" value="Unassembled WGS sequence"/>
</dbReference>
<name>A0AAD7FVQ6_9AGAR</name>
<evidence type="ECO:0000256" key="1">
    <source>
        <dbReference type="SAM" id="Coils"/>
    </source>
</evidence>
<dbReference type="SUPFAM" id="SSF52047">
    <property type="entry name" value="RNI-like"/>
    <property type="match status" value="1"/>
</dbReference>
<proteinExistence type="predicted"/>
<gene>
    <name evidence="2" type="ORF">FB45DRAFT_900830</name>
</gene>